<keyword evidence="6" id="KW-0238">DNA-binding</keyword>
<comment type="cofactor">
    <cofactor evidence="6">
        <name>Mg(2+)</name>
        <dbReference type="ChEBI" id="CHEBI:18420"/>
    </cofactor>
    <text evidence="6">Binds 2 magnesium ions per subunit.</text>
</comment>
<keyword evidence="6" id="KW-0479">Metal-binding</keyword>
<dbReference type="GO" id="GO:0003684">
    <property type="term" value="F:damaged DNA binding"/>
    <property type="evidence" value="ECO:0007669"/>
    <property type="project" value="InterPro"/>
</dbReference>
<keyword evidence="2 6" id="KW-0515">Mutator protein</keyword>
<keyword evidence="6" id="KW-0808">Transferase</keyword>
<comment type="catalytic activity">
    <reaction evidence="6">
        <text>DNA(n) + a 2'-deoxyribonucleoside 5'-triphosphate = DNA(n+1) + diphosphate</text>
        <dbReference type="Rhea" id="RHEA:22508"/>
        <dbReference type="Rhea" id="RHEA-COMP:17339"/>
        <dbReference type="Rhea" id="RHEA-COMP:17340"/>
        <dbReference type="ChEBI" id="CHEBI:33019"/>
        <dbReference type="ChEBI" id="CHEBI:61560"/>
        <dbReference type="ChEBI" id="CHEBI:173112"/>
        <dbReference type="EC" id="2.7.7.7"/>
    </reaction>
</comment>
<evidence type="ECO:0000256" key="3">
    <source>
        <dbReference type="ARBA" id="ARBA00022695"/>
    </source>
</evidence>
<dbReference type="InterPro" id="IPR043502">
    <property type="entry name" value="DNA/RNA_pol_sf"/>
</dbReference>
<dbReference type="InterPro" id="IPR001126">
    <property type="entry name" value="UmuC"/>
</dbReference>
<keyword evidence="6" id="KW-0234">DNA repair</keyword>
<dbReference type="CDD" id="cd03586">
    <property type="entry name" value="PolY_Pol_IV_kappa"/>
    <property type="match status" value="1"/>
</dbReference>
<dbReference type="EC" id="2.7.7.7" evidence="6"/>
<dbReference type="GO" id="GO:0006281">
    <property type="term" value="P:DNA repair"/>
    <property type="evidence" value="ECO:0007669"/>
    <property type="project" value="UniProtKB-UniRule"/>
</dbReference>
<keyword evidence="4 6" id="KW-0227">DNA damage</keyword>
<dbReference type="Pfam" id="PF00817">
    <property type="entry name" value="IMS"/>
    <property type="match status" value="1"/>
</dbReference>
<dbReference type="OrthoDB" id="9808813at2"/>
<evidence type="ECO:0000256" key="5">
    <source>
        <dbReference type="ARBA" id="ARBA00022932"/>
    </source>
</evidence>
<organism evidence="8 9">
    <name type="scientific">Clostridium estertheticum subsp. estertheticum</name>
    <dbReference type="NCBI Taxonomy" id="1552"/>
    <lineage>
        <taxon>Bacteria</taxon>
        <taxon>Bacillati</taxon>
        <taxon>Bacillota</taxon>
        <taxon>Clostridia</taxon>
        <taxon>Eubacteriales</taxon>
        <taxon>Clostridiaceae</taxon>
        <taxon>Clostridium</taxon>
    </lineage>
</organism>
<dbReference type="InterPro" id="IPR017961">
    <property type="entry name" value="DNA_pol_Y-fam_little_finger"/>
</dbReference>
<comment type="similarity">
    <text evidence="1 6">Belongs to the DNA polymerase type-Y family.</text>
</comment>
<dbReference type="Gene3D" id="3.30.70.270">
    <property type="match status" value="1"/>
</dbReference>
<keyword evidence="9" id="KW-1185">Reference proteome</keyword>
<dbReference type="PANTHER" id="PTHR11076">
    <property type="entry name" value="DNA REPAIR POLYMERASE UMUC / TRANSFERASE FAMILY MEMBER"/>
    <property type="match status" value="1"/>
</dbReference>
<gene>
    <name evidence="6" type="primary">dinB</name>
    <name evidence="8" type="ORF">A7L45_17765</name>
</gene>
<comment type="function">
    <text evidence="6">Poorly processive, error-prone DNA polymerase involved in untargeted mutagenesis. Copies undamaged DNA at stalled replication forks, which arise in vivo from mismatched or misaligned primer ends. These misaligned primers can be extended by PolIV. Exhibits no 3'-5' exonuclease (proofreading) activity. May be involved in translesional synthesis, in conjunction with the beta clamp from PolIII.</text>
</comment>
<keyword evidence="6" id="KW-0963">Cytoplasm</keyword>
<evidence type="ECO:0000313" key="9">
    <source>
        <dbReference type="Proteomes" id="UP000182569"/>
    </source>
</evidence>
<dbReference type="InterPro" id="IPR036775">
    <property type="entry name" value="DNA_pol_Y-fam_lit_finger_sf"/>
</dbReference>
<accession>A0A1J0GKA2</accession>
<keyword evidence="3 6" id="KW-0548">Nucleotidyltransferase</keyword>
<dbReference type="SUPFAM" id="SSF56672">
    <property type="entry name" value="DNA/RNA polymerases"/>
    <property type="match status" value="1"/>
</dbReference>
<dbReference type="GO" id="GO:0006261">
    <property type="term" value="P:DNA-templated DNA replication"/>
    <property type="evidence" value="ECO:0007669"/>
    <property type="project" value="UniProtKB-UniRule"/>
</dbReference>
<dbReference type="RefSeq" id="WP_071614072.1">
    <property type="nucleotide sequence ID" value="NZ_CP015756.1"/>
</dbReference>
<evidence type="ECO:0000256" key="4">
    <source>
        <dbReference type="ARBA" id="ARBA00022763"/>
    </source>
</evidence>
<evidence type="ECO:0000259" key="7">
    <source>
        <dbReference type="PROSITE" id="PS50173"/>
    </source>
</evidence>
<reference evidence="9" key="1">
    <citation type="journal article" date="2016" name="Front. Microbiol.">
        <title>Complete Genome Sequence of Clostridium estertheticum DSM 8809, a Microbe Identified in Spoiled Vacuum Packed Beef.</title>
        <authorList>
            <person name="Yu Z."/>
            <person name="Gunn L."/>
            <person name="Brennan E."/>
            <person name="Reid R."/>
            <person name="Wall P.G."/>
            <person name="Gaora O.P."/>
            <person name="Hurley D."/>
            <person name="Bolton D."/>
            <person name="Fanning S."/>
        </authorList>
    </citation>
    <scope>NUCLEOTIDE SEQUENCE [LARGE SCALE GENOMIC DNA]</scope>
    <source>
        <strain evidence="9">DSM 8809</strain>
    </source>
</reference>
<evidence type="ECO:0000256" key="6">
    <source>
        <dbReference type="HAMAP-Rule" id="MF_01113"/>
    </source>
</evidence>
<comment type="subcellular location">
    <subcellularLocation>
        <location evidence="6">Cytoplasm</location>
    </subcellularLocation>
</comment>
<feature type="active site" evidence="6">
    <location>
        <position position="116"/>
    </location>
</feature>
<dbReference type="KEGG" id="ceu:A7L45_17765"/>
<comment type="subunit">
    <text evidence="6">Monomer.</text>
</comment>
<dbReference type="SUPFAM" id="SSF100879">
    <property type="entry name" value="Lesion bypass DNA polymerase (Y-family), little finger domain"/>
    <property type="match status" value="1"/>
</dbReference>
<proteinExistence type="inferred from homology"/>
<keyword evidence="6" id="KW-0235">DNA replication</keyword>
<name>A0A1J0GKA2_9CLOT</name>
<dbReference type="EMBL" id="CP015756">
    <property type="protein sequence ID" value="APC41781.1"/>
    <property type="molecule type" value="Genomic_DNA"/>
</dbReference>
<dbReference type="AlphaFoldDB" id="A0A1J0GKA2"/>
<evidence type="ECO:0000256" key="1">
    <source>
        <dbReference type="ARBA" id="ARBA00010945"/>
    </source>
</evidence>
<feature type="binding site" evidence="6">
    <location>
        <position position="13"/>
    </location>
    <ligand>
        <name>Mg(2+)</name>
        <dbReference type="ChEBI" id="CHEBI:18420"/>
    </ligand>
</feature>
<keyword evidence="6" id="KW-0460">Magnesium</keyword>
<feature type="site" description="Substrate discrimination" evidence="6">
    <location>
        <position position="18"/>
    </location>
</feature>
<dbReference type="GO" id="GO:0042276">
    <property type="term" value="P:error-prone translesion synthesis"/>
    <property type="evidence" value="ECO:0007669"/>
    <property type="project" value="TreeGrafter"/>
</dbReference>
<dbReference type="PROSITE" id="PS50173">
    <property type="entry name" value="UMUC"/>
    <property type="match status" value="1"/>
</dbReference>
<dbReference type="GO" id="GO:0009432">
    <property type="term" value="P:SOS response"/>
    <property type="evidence" value="ECO:0007669"/>
    <property type="project" value="TreeGrafter"/>
</dbReference>
<evidence type="ECO:0000313" key="8">
    <source>
        <dbReference type="EMBL" id="APC41781.1"/>
    </source>
</evidence>
<keyword evidence="5 6" id="KW-0239">DNA-directed DNA polymerase</keyword>
<dbReference type="Proteomes" id="UP000182569">
    <property type="component" value="Chromosome"/>
</dbReference>
<dbReference type="InterPro" id="IPR043128">
    <property type="entry name" value="Rev_trsase/Diguanyl_cyclase"/>
</dbReference>
<dbReference type="Gene3D" id="3.30.1490.100">
    <property type="entry name" value="DNA polymerase, Y-family, little finger domain"/>
    <property type="match status" value="1"/>
</dbReference>
<dbReference type="InterPro" id="IPR050116">
    <property type="entry name" value="DNA_polymerase-Y"/>
</dbReference>
<dbReference type="Pfam" id="PF11799">
    <property type="entry name" value="IMS_C"/>
    <property type="match status" value="1"/>
</dbReference>
<dbReference type="GO" id="GO:0005829">
    <property type="term" value="C:cytosol"/>
    <property type="evidence" value="ECO:0007669"/>
    <property type="project" value="TreeGrafter"/>
</dbReference>
<dbReference type="GO" id="GO:0000287">
    <property type="term" value="F:magnesium ion binding"/>
    <property type="evidence" value="ECO:0007669"/>
    <property type="project" value="UniProtKB-UniRule"/>
</dbReference>
<feature type="binding site" evidence="6">
    <location>
        <position position="115"/>
    </location>
    <ligand>
        <name>Mg(2+)</name>
        <dbReference type="ChEBI" id="CHEBI:18420"/>
    </ligand>
</feature>
<dbReference type="STRING" id="1552.A7L45_17765"/>
<dbReference type="PANTHER" id="PTHR11076:SF35">
    <property type="entry name" value="DNA REPAIR PROTEIN HOMOLOG YOBH"/>
    <property type="match status" value="1"/>
</dbReference>
<dbReference type="InterPro" id="IPR022880">
    <property type="entry name" value="DNApol_IV"/>
</dbReference>
<dbReference type="Gene3D" id="3.40.1170.60">
    <property type="match status" value="1"/>
</dbReference>
<dbReference type="HAMAP" id="MF_01113">
    <property type="entry name" value="DNApol_IV"/>
    <property type="match status" value="1"/>
</dbReference>
<feature type="domain" description="UmuC" evidence="7">
    <location>
        <begin position="9"/>
        <end position="197"/>
    </location>
</feature>
<dbReference type="Gene3D" id="1.10.150.20">
    <property type="entry name" value="5' to 3' exonuclease, C-terminal subdomain"/>
    <property type="match status" value="1"/>
</dbReference>
<protein>
    <recommendedName>
        <fullName evidence="6">DNA polymerase IV</fullName>
        <shortName evidence="6">Pol IV</shortName>
        <ecNumber evidence="6">2.7.7.7</ecNumber>
    </recommendedName>
</protein>
<evidence type="ECO:0000256" key="2">
    <source>
        <dbReference type="ARBA" id="ARBA00022457"/>
    </source>
</evidence>
<sequence length="401" mass="45852">MTKFNEKLIFHIDVNSAFLSWSAAKMIKQGEKTDLRAIAAVIGGDEQSRRGVVLAKSMIAKRSGIVTGESLFTARKKCVNLVVVSPDFRLYESCSKAMRKIFGDYTPLIEKFSIDECYLDVTSYNTSKEAALKLAYDIKDRIKKELGFTVNIGMSDVKLLAKMASDFEKPDKVHTLYKNEVEKKLWHLPVGELFMVGRRSVPRLNNLNIFTIGDLAKYDAQFLKYHFKSSGRMMWEYANGIDNREVRSDKRELKGINNSTTLANDIKSKDEAYIVLLELVEHTASRLRNIKKCCYSISVTIRNNEFIDYSRSTTLKSSTDQTQEILKTVRTLFDELWKGEPIRLLGVSLNNLCDDNFKQISIFDLDNTSDEKKRSIDKTIDSLRNKYGETAVMKSILLKKK</sequence>
<dbReference type="GO" id="GO:0003887">
    <property type="term" value="F:DNA-directed DNA polymerase activity"/>
    <property type="evidence" value="ECO:0007669"/>
    <property type="project" value="UniProtKB-UniRule"/>
</dbReference>